<dbReference type="GO" id="GO:0009307">
    <property type="term" value="P:DNA restriction-modification system"/>
    <property type="evidence" value="ECO:0007669"/>
    <property type="project" value="UniProtKB-KW"/>
</dbReference>
<feature type="domain" description="DNA methylase adenine-specific" evidence="8">
    <location>
        <begin position="147"/>
        <end position="461"/>
    </location>
</feature>
<keyword evidence="5" id="KW-0949">S-adenosyl-L-methionine</keyword>
<dbReference type="GO" id="GO:0032259">
    <property type="term" value="P:methylation"/>
    <property type="evidence" value="ECO:0007669"/>
    <property type="project" value="UniProtKB-KW"/>
</dbReference>
<dbReference type="STRING" id="649761.HMPREF0973_02347"/>
<dbReference type="OrthoDB" id="9814572at2"/>
<gene>
    <name evidence="10" type="ORF">HMPREF0973_02347</name>
</gene>
<dbReference type="EC" id="2.1.1.72" evidence="2"/>
<dbReference type="InterPro" id="IPR002052">
    <property type="entry name" value="DNA_methylase_N6_adenine_CS"/>
</dbReference>
<evidence type="ECO:0000256" key="3">
    <source>
        <dbReference type="ARBA" id="ARBA00022603"/>
    </source>
</evidence>
<sequence length="508" mass="58136">MAVNNIVKRLQNIMRQDAGINGDAQRIEQMTWMFFLKVYDTQEETWEYKASKERTTFESIIPEKLRWRNWAIDEKDGDAMTGDALLSFINDKLFPTLKGLEVTRETPRSKAIVKEVFEDLNQYMKNGILLRQVVNVINEIEFDDATDRHMFGDIYEGILKDLQSAGNAGEFYTPRALTDFIIQQLSPVLGETVGDFTSGTGGFLTSALNYLQKQVKTTDDRRLFQKAVIGHEWKPLPYLLSITNLLLHDVESPNIRHCDSLGTKMSDFKEGDKVNVIAMNPPYGGSTDAASKSNFPMEFRSSETADLFMVLIMYRLKANGRAAVIVPDGFLFGTDGAKLAIKQKMLRDFNLHTIIRLPGSIFAPYTSIATNILFFNNERAEGADEGFSTNKTWFYRLDMPEGYKHFSKTKSMRLEHCQPICDWWNDRKEIASDELGEKARCFTAKELAELDFNFDQCKFPKDEEEILPPAELLANYFMKRKALDDEIDKTLAEIQKILGIEINIDKQL</sequence>
<dbReference type="Pfam" id="PF02384">
    <property type="entry name" value="N6_Mtase"/>
    <property type="match status" value="1"/>
</dbReference>
<dbReference type="Pfam" id="PF12161">
    <property type="entry name" value="HsdM_N"/>
    <property type="match status" value="1"/>
</dbReference>
<dbReference type="EMBL" id="ACVA01000055">
    <property type="protein sequence ID" value="EEX17792.1"/>
    <property type="molecule type" value="Genomic_DNA"/>
</dbReference>
<dbReference type="SUPFAM" id="SSF53335">
    <property type="entry name" value="S-adenosyl-L-methionine-dependent methyltransferases"/>
    <property type="match status" value="1"/>
</dbReference>
<protein>
    <recommendedName>
        <fullName evidence="2">site-specific DNA-methyltransferase (adenine-specific)</fullName>
        <ecNumber evidence="2">2.1.1.72</ecNumber>
    </recommendedName>
</protein>
<dbReference type="InterPro" id="IPR022749">
    <property type="entry name" value="D12N6_MeTrfase_N"/>
</dbReference>
<evidence type="ECO:0000256" key="1">
    <source>
        <dbReference type="ARBA" id="ARBA00006594"/>
    </source>
</evidence>
<comment type="catalytic activity">
    <reaction evidence="7">
        <text>a 2'-deoxyadenosine in DNA + S-adenosyl-L-methionine = an N(6)-methyl-2'-deoxyadenosine in DNA + S-adenosyl-L-homocysteine + H(+)</text>
        <dbReference type="Rhea" id="RHEA:15197"/>
        <dbReference type="Rhea" id="RHEA-COMP:12418"/>
        <dbReference type="Rhea" id="RHEA-COMP:12419"/>
        <dbReference type="ChEBI" id="CHEBI:15378"/>
        <dbReference type="ChEBI" id="CHEBI:57856"/>
        <dbReference type="ChEBI" id="CHEBI:59789"/>
        <dbReference type="ChEBI" id="CHEBI:90615"/>
        <dbReference type="ChEBI" id="CHEBI:90616"/>
        <dbReference type="EC" id="2.1.1.72"/>
    </reaction>
</comment>
<dbReference type="GO" id="GO:0009007">
    <property type="term" value="F:site-specific DNA-methyltransferase (adenine-specific) activity"/>
    <property type="evidence" value="ECO:0007669"/>
    <property type="project" value="UniProtKB-EC"/>
</dbReference>
<evidence type="ECO:0000256" key="2">
    <source>
        <dbReference type="ARBA" id="ARBA00011900"/>
    </source>
</evidence>
<organism evidence="10 11">
    <name type="scientific">Prevotella veroralis F0319</name>
    <dbReference type="NCBI Taxonomy" id="649761"/>
    <lineage>
        <taxon>Bacteria</taxon>
        <taxon>Pseudomonadati</taxon>
        <taxon>Bacteroidota</taxon>
        <taxon>Bacteroidia</taxon>
        <taxon>Bacteroidales</taxon>
        <taxon>Prevotellaceae</taxon>
        <taxon>Prevotella</taxon>
    </lineage>
</organism>
<dbReference type="GO" id="GO:0008170">
    <property type="term" value="F:N-methyltransferase activity"/>
    <property type="evidence" value="ECO:0007669"/>
    <property type="project" value="InterPro"/>
</dbReference>
<dbReference type="InterPro" id="IPR038333">
    <property type="entry name" value="T1MK-like_N_sf"/>
</dbReference>
<evidence type="ECO:0000259" key="9">
    <source>
        <dbReference type="Pfam" id="PF12161"/>
    </source>
</evidence>
<evidence type="ECO:0000256" key="6">
    <source>
        <dbReference type="ARBA" id="ARBA00022747"/>
    </source>
</evidence>
<evidence type="ECO:0000313" key="11">
    <source>
        <dbReference type="Proteomes" id="UP000003327"/>
    </source>
</evidence>
<name>C9MRT4_9BACT</name>
<dbReference type="GO" id="GO:0003677">
    <property type="term" value="F:DNA binding"/>
    <property type="evidence" value="ECO:0007669"/>
    <property type="project" value="InterPro"/>
</dbReference>
<evidence type="ECO:0000256" key="5">
    <source>
        <dbReference type="ARBA" id="ARBA00022691"/>
    </source>
</evidence>
<comment type="caution">
    <text evidence="10">The sequence shown here is derived from an EMBL/GenBank/DDBJ whole genome shotgun (WGS) entry which is preliminary data.</text>
</comment>
<evidence type="ECO:0000313" key="10">
    <source>
        <dbReference type="EMBL" id="EEX17792.1"/>
    </source>
</evidence>
<proteinExistence type="inferred from homology"/>
<keyword evidence="4" id="KW-0808">Transferase</keyword>
<dbReference type="eggNOG" id="COG0286">
    <property type="taxonomic scope" value="Bacteria"/>
</dbReference>
<dbReference type="HOGENOM" id="CLU_018284_4_0_10"/>
<dbReference type="Gene3D" id="3.40.50.150">
    <property type="entry name" value="Vaccinia Virus protein VP39"/>
    <property type="match status" value="1"/>
</dbReference>
<dbReference type="InterPro" id="IPR051537">
    <property type="entry name" value="DNA_Adenine_Mtase"/>
</dbReference>
<dbReference type="Gene3D" id="1.20.1260.30">
    <property type="match status" value="1"/>
</dbReference>
<dbReference type="PRINTS" id="PR00507">
    <property type="entry name" value="N12N6MTFRASE"/>
</dbReference>
<evidence type="ECO:0000256" key="7">
    <source>
        <dbReference type="ARBA" id="ARBA00047942"/>
    </source>
</evidence>
<dbReference type="InterPro" id="IPR003356">
    <property type="entry name" value="DNA_methylase_A-5"/>
</dbReference>
<evidence type="ECO:0000259" key="8">
    <source>
        <dbReference type="Pfam" id="PF02384"/>
    </source>
</evidence>
<evidence type="ECO:0000256" key="4">
    <source>
        <dbReference type="ARBA" id="ARBA00022679"/>
    </source>
</evidence>
<keyword evidence="11" id="KW-1185">Reference proteome</keyword>
<keyword evidence="3 10" id="KW-0489">Methyltransferase</keyword>
<dbReference type="PANTHER" id="PTHR42933:SF4">
    <property type="entry name" value="TYPE I RESTRICTION ENZYME ECOKI METHYLASE SUBUNIT"/>
    <property type="match status" value="1"/>
</dbReference>
<dbReference type="AlphaFoldDB" id="C9MRT4"/>
<keyword evidence="6" id="KW-0680">Restriction system</keyword>
<comment type="similarity">
    <text evidence="1">Belongs to the N(4)/N(6)-methyltransferase family.</text>
</comment>
<dbReference type="RefSeq" id="WP_004384032.1">
    <property type="nucleotide sequence ID" value="NZ_GG698716.1"/>
</dbReference>
<dbReference type="PROSITE" id="PS00092">
    <property type="entry name" value="N6_MTASE"/>
    <property type="match status" value="1"/>
</dbReference>
<feature type="domain" description="N6 adenine-specific DNA methyltransferase N-terminal" evidence="9">
    <location>
        <begin position="4"/>
        <end position="136"/>
    </location>
</feature>
<dbReference type="Proteomes" id="UP000003327">
    <property type="component" value="Unassembled WGS sequence"/>
</dbReference>
<accession>C9MRT4</accession>
<dbReference type="PANTHER" id="PTHR42933">
    <property type="entry name" value="SLR6095 PROTEIN"/>
    <property type="match status" value="1"/>
</dbReference>
<dbReference type="InterPro" id="IPR029063">
    <property type="entry name" value="SAM-dependent_MTases_sf"/>
</dbReference>
<reference evidence="10 11" key="1">
    <citation type="submission" date="2009-09" db="EMBL/GenBank/DDBJ databases">
        <authorList>
            <person name="Weinstock G."/>
            <person name="Sodergren E."/>
            <person name="Clifton S."/>
            <person name="Fulton L."/>
            <person name="Fulton B."/>
            <person name="Courtney L."/>
            <person name="Fronick C."/>
            <person name="Harrison M."/>
            <person name="Strong C."/>
            <person name="Farmer C."/>
            <person name="Delahaunty K."/>
            <person name="Markovic C."/>
            <person name="Hall O."/>
            <person name="Minx P."/>
            <person name="Tomlinson C."/>
            <person name="Mitreva M."/>
            <person name="Nelson J."/>
            <person name="Hou S."/>
            <person name="Wollam A."/>
            <person name="Pepin K.H."/>
            <person name="Johnson M."/>
            <person name="Bhonagiri V."/>
            <person name="Nash W.E."/>
            <person name="Warren W."/>
            <person name="Chinwalla A."/>
            <person name="Mardis E.R."/>
            <person name="Wilson R.K."/>
        </authorList>
    </citation>
    <scope>NUCLEOTIDE SEQUENCE [LARGE SCALE GENOMIC DNA]</scope>
    <source>
        <strain evidence="10 11">F0319</strain>
    </source>
</reference>